<protein>
    <submittedName>
        <fullName evidence="5">Metallophosphoesterase</fullName>
    </submittedName>
</protein>
<evidence type="ECO:0000259" key="3">
    <source>
        <dbReference type="Pfam" id="PF16370"/>
    </source>
</evidence>
<dbReference type="Gene3D" id="2.60.40.10">
    <property type="entry name" value="Immunoglobulins"/>
    <property type="match status" value="1"/>
</dbReference>
<feature type="domain" description="Calcineurin-like phosphoesterase" evidence="2">
    <location>
        <begin position="138"/>
        <end position="327"/>
    </location>
</feature>
<dbReference type="STRING" id="363331.RM51_02455"/>
<organism evidence="5 6">
    <name type="scientific">Chryseobacterium taiwanense</name>
    <dbReference type="NCBI Taxonomy" id="363331"/>
    <lineage>
        <taxon>Bacteria</taxon>
        <taxon>Pseudomonadati</taxon>
        <taxon>Bacteroidota</taxon>
        <taxon>Flavobacteriia</taxon>
        <taxon>Flavobacteriales</taxon>
        <taxon>Weeksellaceae</taxon>
        <taxon>Chryseobacterium group</taxon>
        <taxon>Chryseobacterium</taxon>
    </lineage>
</organism>
<gene>
    <name evidence="5" type="ORF">RM51_02455</name>
</gene>
<evidence type="ECO:0000313" key="6">
    <source>
        <dbReference type="Proteomes" id="UP000031167"/>
    </source>
</evidence>
<name>A0A0B4DKC2_9FLAO</name>
<proteinExistence type="predicted"/>
<dbReference type="InterPro" id="IPR032285">
    <property type="entry name" value="Metallophos_N"/>
</dbReference>
<evidence type="ECO:0000256" key="1">
    <source>
        <dbReference type="SAM" id="SignalP"/>
    </source>
</evidence>
<dbReference type="Pfam" id="PF00149">
    <property type="entry name" value="Metallophos"/>
    <property type="match status" value="1"/>
</dbReference>
<evidence type="ECO:0000259" key="4">
    <source>
        <dbReference type="Pfam" id="PF16371"/>
    </source>
</evidence>
<dbReference type="Gene3D" id="3.60.21.10">
    <property type="match status" value="1"/>
</dbReference>
<keyword evidence="6" id="KW-1185">Reference proteome</keyword>
<dbReference type="InterPro" id="IPR032288">
    <property type="entry name" value="Metallophos_C"/>
</dbReference>
<dbReference type="PANTHER" id="PTHR43143:SF6">
    <property type="entry name" value="BLL3016 PROTEIN"/>
    <property type="match status" value="1"/>
</dbReference>
<accession>A0A0B4DKC2</accession>
<dbReference type="Pfam" id="PF16371">
    <property type="entry name" value="MetallophosN"/>
    <property type="match status" value="1"/>
</dbReference>
<feature type="domain" description="Calcineurin-like phosphoesterase N-terminal" evidence="4">
    <location>
        <begin position="40"/>
        <end position="109"/>
    </location>
</feature>
<feature type="chain" id="PRO_5002102686" evidence="1">
    <location>
        <begin position="21"/>
        <end position="529"/>
    </location>
</feature>
<dbReference type="InterPro" id="IPR004843">
    <property type="entry name" value="Calcineurin-like_PHP"/>
</dbReference>
<sequence>MKMNFKYIIPALLISSIALAQTSVSGYVYEDANKNQKKENKEKGIEGVAVSNGAQVVLTDKNGRYSLPVQEGQTIFVIKPSGYMTPVNGNNLPQYYYQYKPAGSPTDFKYKGSAPTGELPKEINFALNKQNESKNFDILVFGDPQPYTEKQLDYFKRAIVNEVKTTKKNAVLGISLGDLVGDNLSLQKPYADVMKEIGLPWYNVMGNHDMNYEAKEDMFSDETFESNFGPANYSFNYGNVHFIVLDDILYPDPRDGKGYWGGFREDQLKFVENDLKLVDKNKLIVVSFHIPLEHKNEDNFRNSDRQKLFDYLTPFQNALILSAHTHIQQQLFYGKAAGWNGSKDLHEYNVGTTCGDWWSGTSDDLGLPTSTMRDGTAKGYSFISFNDNQYKVKYKTAGKPEDYQINLYVPKVIPYPSKTSAKILANFFMGSKKDKVEYRIDDEKWESMEYDETVDPTFVMSVFKWDTTQNIFPGRRPSNPEISKHIWTGDFSKKLSLGKHKVEVRATDIYGNQFSTSQEFEVQNSILIP</sequence>
<dbReference type="AlphaFoldDB" id="A0A0B4DKC2"/>
<dbReference type="GO" id="GO:0016787">
    <property type="term" value="F:hydrolase activity"/>
    <property type="evidence" value="ECO:0007669"/>
    <property type="project" value="InterPro"/>
</dbReference>
<comment type="caution">
    <text evidence="5">The sequence shown here is derived from an EMBL/GenBank/DDBJ whole genome shotgun (WGS) entry which is preliminary data.</text>
</comment>
<dbReference type="Proteomes" id="UP000031167">
    <property type="component" value="Unassembled WGS sequence"/>
</dbReference>
<dbReference type="Pfam" id="PF16370">
    <property type="entry name" value="MetallophosC"/>
    <property type="match status" value="1"/>
</dbReference>
<reference evidence="5 6" key="1">
    <citation type="submission" date="2014-12" db="EMBL/GenBank/DDBJ databases">
        <title>Genome sequencing of Chryseobacterium taiwanense TPW19.</title>
        <authorList>
            <person name="Tan P.W."/>
            <person name="Chan K.-G."/>
        </authorList>
    </citation>
    <scope>NUCLEOTIDE SEQUENCE [LARGE SCALE GENOMIC DNA]</scope>
    <source>
        <strain evidence="5 6">TPW19</strain>
    </source>
</reference>
<dbReference type="EMBL" id="JWTA01000002">
    <property type="protein sequence ID" value="KIC64860.1"/>
    <property type="molecule type" value="Genomic_DNA"/>
</dbReference>
<evidence type="ECO:0000259" key="2">
    <source>
        <dbReference type="Pfam" id="PF00149"/>
    </source>
</evidence>
<dbReference type="PANTHER" id="PTHR43143">
    <property type="entry name" value="METALLOPHOSPHOESTERASE, CALCINEURIN SUPERFAMILY"/>
    <property type="match status" value="1"/>
</dbReference>
<dbReference type="InterPro" id="IPR051918">
    <property type="entry name" value="STPP_CPPED1"/>
</dbReference>
<evidence type="ECO:0000313" key="5">
    <source>
        <dbReference type="EMBL" id="KIC64860.1"/>
    </source>
</evidence>
<keyword evidence="1" id="KW-0732">Signal</keyword>
<dbReference type="InterPro" id="IPR013783">
    <property type="entry name" value="Ig-like_fold"/>
</dbReference>
<dbReference type="CDD" id="cd00838">
    <property type="entry name" value="MPP_superfamily"/>
    <property type="match status" value="1"/>
</dbReference>
<feature type="domain" description="Calcineurin-like phosphoesterase C-terminal" evidence="3">
    <location>
        <begin position="347"/>
        <end position="514"/>
    </location>
</feature>
<feature type="signal peptide" evidence="1">
    <location>
        <begin position="1"/>
        <end position="20"/>
    </location>
</feature>
<dbReference type="SUPFAM" id="SSF56300">
    <property type="entry name" value="Metallo-dependent phosphatases"/>
    <property type="match status" value="1"/>
</dbReference>
<dbReference type="InterPro" id="IPR029052">
    <property type="entry name" value="Metallo-depent_PP-like"/>
</dbReference>